<dbReference type="EMBL" id="CAJNOK010002260">
    <property type="protein sequence ID" value="CAF0852139.1"/>
    <property type="molecule type" value="Genomic_DNA"/>
</dbReference>
<feature type="region of interest" description="Disordered" evidence="1">
    <location>
        <begin position="280"/>
        <end position="311"/>
    </location>
</feature>
<dbReference type="Proteomes" id="UP000663829">
    <property type="component" value="Unassembled WGS sequence"/>
</dbReference>
<dbReference type="EMBL" id="CAJNOQ010000411">
    <property type="protein sequence ID" value="CAF0797983.1"/>
    <property type="molecule type" value="Genomic_DNA"/>
</dbReference>
<organism evidence="2 6">
    <name type="scientific">Didymodactylos carnosus</name>
    <dbReference type="NCBI Taxonomy" id="1234261"/>
    <lineage>
        <taxon>Eukaryota</taxon>
        <taxon>Metazoa</taxon>
        <taxon>Spiralia</taxon>
        <taxon>Gnathifera</taxon>
        <taxon>Rotifera</taxon>
        <taxon>Eurotatoria</taxon>
        <taxon>Bdelloidea</taxon>
        <taxon>Philodinida</taxon>
        <taxon>Philodinidae</taxon>
        <taxon>Didymodactylos</taxon>
    </lineage>
</organism>
<feature type="compositionally biased region" description="Polar residues" evidence="1">
    <location>
        <begin position="81"/>
        <end position="98"/>
    </location>
</feature>
<name>A0A813SMU8_9BILA</name>
<evidence type="ECO:0000256" key="1">
    <source>
        <dbReference type="SAM" id="MobiDB-lite"/>
    </source>
</evidence>
<sequence>MNDNGSATINGDDDNDSITTSLFNTRKFPSMFNRTTSSNPFEMFEMLTKAVFEKFFNDDFFWNHFASGPSHMDSGFHFPNLNETRQNPSRLRTSSQRRPLSPAAHRTKIHVGTNLNNNGSKPNDTHFEWLENSKKRRQTPPQSSFTRFDSDEENEDNKNTQEYRFKKQQTQPSSFPTRLRRRTMADHRIESCQYCFRPLASSENLLQHEAHCKLNRKYPSSMYTMRNANNNSKTSKNDENIFTSSSHVKCNYCHEYICLSDKFDHETLCRRFGPKNSSTYTTTAKDRKYNTTTSPSPSTKSSTLNGNNNYK</sequence>
<dbReference type="Proteomes" id="UP000682733">
    <property type="component" value="Unassembled WGS sequence"/>
</dbReference>
<dbReference type="AlphaFoldDB" id="A0A813SMU8"/>
<comment type="caution">
    <text evidence="2">The sequence shown here is derived from an EMBL/GenBank/DDBJ whole genome shotgun (WGS) entry which is preliminary data.</text>
</comment>
<evidence type="ECO:0000313" key="3">
    <source>
        <dbReference type="EMBL" id="CAF0852139.1"/>
    </source>
</evidence>
<evidence type="ECO:0000313" key="5">
    <source>
        <dbReference type="EMBL" id="CAF3637339.1"/>
    </source>
</evidence>
<dbReference type="EMBL" id="CAJOBA010002260">
    <property type="protein sequence ID" value="CAF3637339.1"/>
    <property type="molecule type" value="Genomic_DNA"/>
</dbReference>
<dbReference type="OrthoDB" id="442087at2759"/>
<feature type="compositionally biased region" description="Low complexity" evidence="1">
    <location>
        <begin position="291"/>
        <end position="303"/>
    </location>
</feature>
<feature type="compositionally biased region" description="Basic and acidic residues" evidence="1">
    <location>
        <begin position="123"/>
        <end position="133"/>
    </location>
</feature>
<feature type="compositionally biased region" description="Polar residues" evidence="1">
    <location>
        <begin position="113"/>
        <end position="122"/>
    </location>
</feature>
<evidence type="ECO:0000313" key="4">
    <source>
        <dbReference type="EMBL" id="CAF3582782.1"/>
    </source>
</evidence>
<feature type="region of interest" description="Disordered" evidence="1">
    <location>
        <begin position="76"/>
        <end position="175"/>
    </location>
</feature>
<dbReference type="EMBL" id="CAJOBC010000411">
    <property type="protein sequence ID" value="CAF3582782.1"/>
    <property type="molecule type" value="Genomic_DNA"/>
</dbReference>
<protein>
    <submittedName>
        <fullName evidence="2">Uncharacterized protein</fullName>
    </submittedName>
</protein>
<feature type="compositionally biased region" description="Basic and acidic residues" evidence="1">
    <location>
        <begin position="156"/>
        <end position="165"/>
    </location>
</feature>
<proteinExistence type="predicted"/>
<reference evidence="2" key="1">
    <citation type="submission" date="2021-02" db="EMBL/GenBank/DDBJ databases">
        <authorList>
            <person name="Nowell W R."/>
        </authorList>
    </citation>
    <scope>NUCLEOTIDE SEQUENCE</scope>
</reference>
<accession>A0A813SMU8</accession>
<evidence type="ECO:0000313" key="2">
    <source>
        <dbReference type="EMBL" id="CAF0797983.1"/>
    </source>
</evidence>
<keyword evidence="6" id="KW-1185">Reference proteome</keyword>
<dbReference type="Proteomes" id="UP000677228">
    <property type="component" value="Unassembled WGS sequence"/>
</dbReference>
<evidence type="ECO:0000313" key="6">
    <source>
        <dbReference type="Proteomes" id="UP000663829"/>
    </source>
</evidence>
<gene>
    <name evidence="2" type="ORF">GPM918_LOCUS3359</name>
    <name evidence="3" type="ORF">OVA965_LOCUS7201</name>
    <name evidence="4" type="ORF">SRO942_LOCUS3359</name>
    <name evidence="5" type="ORF">TMI583_LOCUS7197</name>
</gene>
<dbReference type="Proteomes" id="UP000681722">
    <property type="component" value="Unassembled WGS sequence"/>
</dbReference>